<gene>
    <name evidence="8" type="ORF">SAMN04488121_101621</name>
</gene>
<protein>
    <submittedName>
        <fullName evidence="8">Starch-binding associating with outer membrane</fullName>
    </submittedName>
</protein>
<dbReference type="RefSeq" id="WP_089828755.1">
    <property type="nucleotide sequence ID" value="NZ_FNBN01000001.1"/>
</dbReference>
<evidence type="ECO:0000259" key="7">
    <source>
        <dbReference type="Pfam" id="PF14322"/>
    </source>
</evidence>
<dbReference type="GO" id="GO:0009279">
    <property type="term" value="C:cell outer membrane"/>
    <property type="evidence" value="ECO:0007669"/>
    <property type="project" value="UniProtKB-SubCell"/>
</dbReference>
<organism evidence="8 9">
    <name type="scientific">Chitinophaga filiformis</name>
    <name type="common">Myxococcus filiformis</name>
    <name type="synonym">Flexibacter filiformis</name>
    <dbReference type="NCBI Taxonomy" id="104663"/>
    <lineage>
        <taxon>Bacteria</taxon>
        <taxon>Pseudomonadati</taxon>
        <taxon>Bacteroidota</taxon>
        <taxon>Chitinophagia</taxon>
        <taxon>Chitinophagales</taxon>
        <taxon>Chitinophagaceae</taxon>
        <taxon>Chitinophaga</taxon>
    </lineage>
</organism>
<dbReference type="EMBL" id="FNBN01000001">
    <property type="protein sequence ID" value="SDF04548.1"/>
    <property type="molecule type" value="Genomic_DNA"/>
</dbReference>
<evidence type="ECO:0000256" key="3">
    <source>
        <dbReference type="ARBA" id="ARBA00022729"/>
    </source>
</evidence>
<dbReference type="Pfam" id="PF07980">
    <property type="entry name" value="SusD_RagB"/>
    <property type="match status" value="1"/>
</dbReference>
<dbReference type="AlphaFoldDB" id="A0A1G7HW17"/>
<name>A0A1G7HW17_CHIFI</name>
<sequence length="487" mass="54742">MKFKIQKGYLSFSHFGGLLFFIFSALVGCKKLIEVDPPIQSIVGKEIYNSNAGAASVLTGIYAGMAENSFVHGREGVSFRLGLSADELKLYDGNTDVNLDYLYRNSSNSAIGNTFWSSLYAYIFRVNAAIEGISLSKGITEPVKNRLLGESKFLRAFYYFYLVNLYGDVPLLTGTDPDINVIAPRSDKMLVYRKIEEDLIDAQNLLNDNYVAADAIVTSTERVRPNRAAAHALLARVYLYINEWEKAEGEASEVIENTSYKLAPITEVFLMNSSETIFALQSRNATINNLDGLLFNFLSTDLGPNTARPSYLSDYLMNAFEPNDNRKKEWIKSVMNVGVTYYYPNKYKTDLNSTVVTEYPIVLRLGEQYLIRAEARAQQGKLTGDNSAQSDLNLIRERAGLPSINLGTQDALLEAIDRERQVELFTEWGNRWFDLKRRNKVDQVMQEVCAAKGGTWSSFKALFPIPVYDIKTNPSLIGHQNLGYAEQ</sequence>
<evidence type="ECO:0000256" key="5">
    <source>
        <dbReference type="ARBA" id="ARBA00023237"/>
    </source>
</evidence>
<proteinExistence type="inferred from homology"/>
<dbReference type="Proteomes" id="UP000199045">
    <property type="component" value="Unassembled WGS sequence"/>
</dbReference>
<keyword evidence="5" id="KW-0998">Cell outer membrane</keyword>
<evidence type="ECO:0000313" key="9">
    <source>
        <dbReference type="Proteomes" id="UP000199045"/>
    </source>
</evidence>
<evidence type="ECO:0000256" key="1">
    <source>
        <dbReference type="ARBA" id="ARBA00004442"/>
    </source>
</evidence>
<keyword evidence="4" id="KW-0472">Membrane</keyword>
<feature type="domain" description="RagB/SusD" evidence="6">
    <location>
        <begin position="332"/>
        <end position="484"/>
    </location>
</feature>
<reference evidence="8 9" key="1">
    <citation type="submission" date="2016-10" db="EMBL/GenBank/DDBJ databases">
        <authorList>
            <person name="de Groot N.N."/>
        </authorList>
    </citation>
    <scope>NUCLEOTIDE SEQUENCE [LARGE SCALE GENOMIC DNA]</scope>
    <source>
        <strain evidence="8 9">DSM 527</strain>
    </source>
</reference>
<feature type="domain" description="SusD-like N-terminal" evidence="7">
    <location>
        <begin position="105"/>
        <end position="239"/>
    </location>
</feature>
<dbReference type="InterPro" id="IPR033985">
    <property type="entry name" value="SusD-like_N"/>
</dbReference>
<accession>A0A1G7HW17</accession>
<evidence type="ECO:0000256" key="4">
    <source>
        <dbReference type="ARBA" id="ARBA00023136"/>
    </source>
</evidence>
<dbReference type="OrthoDB" id="625727at2"/>
<comment type="similarity">
    <text evidence="2">Belongs to the SusD family.</text>
</comment>
<keyword evidence="3" id="KW-0732">Signal</keyword>
<dbReference type="CDD" id="cd08977">
    <property type="entry name" value="SusD"/>
    <property type="match status" value="1"/>
</dbReference>
<dbReference type="STRING" id="104663.SAMN04488121_101621"/>
<evidence type="ECO:0000259" key="6">
    <source>
        <dbReference type="Pfam" id="PF07980"/>
    </source>
</evidence>
<dbReference type="Gene3D" id="1.25.40.390">
    <property type="match status" value="1"/>
</dbReference>
<evidence type="ECO:0000256" key="2">
    <source>
        <dbReference type="ARBA" id="ARBA00006275"/>
    </source>
</evidence>
<dbReference type="PROSITE" id="PS51257">
    <property type="entry name" value="PROKAR_LIPOPROTEIN"/>
    <property type="match status" value="1"/>
</dbReference>
<dbReference type="InterPro" id="IPR012944">
    <property type="entry name" value="SusD_RagB_dom"/>
</dbReference>
<comment type="subcellular location">
    <subcellularLocation>
        <location evidence="1">Cell outer membrane</location>
    </subcellularLocation>
</comment>
<evidence type="ECO:0000313" key="8">
    <source>
        <dbReference type="EMBL" id="SDF04548.1"/>
    </source>
</evidence>
<dbReference type="Pfam" id="PF14322">
    <property type="entry name" value="SusD-like_3"/>
    <property type="match status" value="1"/>
</dbReference>
<dbReference type="InterPro" id="IPR011990">
    <property type="entry name" value="TPR-like_helical_dom_sf"/>
</dbReference>
<dbReference type="SUPFAM" id="SSF48452">
    <property type="entry name" value="TPR-like"/>
    <property type="match status" value="1"/>
</dbReference>